<dbReference type="RefSeq" id="WP_062687001.1">
    <property type="nucleotide sequence ID" value="NZ_KQ758666.1"/>
</dbReference>
<comment type="caution">
    <text evidence="1">The sequence shown here is derived from an EMBL/GenBank/DDBJ whole genome shotgun (WGS) entry which is preliminary data.</text>
</comment>
<reference evidence="1 2" key="1">
    <citation type="submission" date="2015-11" db="EMBL/GenBank/DDBJ databases">
        <title>Bacillus caseinolyticus sp nov.</title>
        <authorList>
            <person name="Dastager S.G."/>
            <person name="Mawlankar R."/>
        </authorList>
    </citation>
    <scope>NUCLEOTIDE SEQUENCE [LARGE SCALE GENOMIC DNA]</scope>
    <source>
        <strain evidence="1 2">SGD-V-76</strain>
    </source>
</reference>
<accession>A0A0V8JJI0</accession>
<name>A0A0V8JJI0_9BACI</name>
<dbReference type="Proteomes" id="UP000053681">
    <property type="component" value="Unassembled WGS sequence"/>
</dbReference>
<organism evidence="1 2">
    <name type="scientific">Priestia veravalensis</name>
    <dbReference type="NCBI Taxonomy" id="1414648"/>
    <lineage>
        <taxon>Bacteria</taxon>
        <taxon>Bacillati</taxon>
        <taxon>Bacillota</taxon>
        <taxon>Bacilli</taxon>
        <taxon>Bacillales</taxon>
        <taxon>Bacillaceae</taxon>
        <taxon>Priestia</taxon>
    </lineage>
</organism>
<sequence>MSGDFIAGQAEAQANVENYTLNLGTELSAAKIETKIEPLNFFGYKPLKEWFGIEYNPYVGVDILLGSVALGGSVGAETGGKVALGVGVGGKFGFEKEDDEE</sequence>
<protein>
    <submittedName>
        <fullName evidence="1">Uncharacterized protein</fullName>
    </submittedName>
</protein>
<evidence type="ECO:0000313" key="1">
    <source>
        <dbReference type="EMBL" id="KSU87190.1"/>
    </source>
</evidence>
<proteinExistence type="predicted"/>
<keyword evidence="2" id="KW-1185">Reference proteome</keyword>
<gene>
    <name evidence="1" type="ORF">AS180_14580</name>
</gene>
<dbReference type="AlphaFoldDB" id="A0A0V8JJI0"/>
<evidence type="ECO:0000313" key="2">
    <source>
        <dbReference type="Proteomes" id="UP000053681"/>
    </source>
</evidence>
<dbReference type="EMBL" id="LNQP01000051">
    <property type="protein sequence ID" value="KSU87190.1"/>
    <property type="molecule type" value="Genomic_DNA"/>
</dbReference>